<keyword evidence="2" id="KW-1185">Reference proteome</keyword>
<evidence type="ECO:0000313" key="2">
    <source>
        <dbReference type="Proteomes" id="UP001607303"/>
    </source>
</evidence>
<gene>
    <name evidence="1" type="ORF">V1477_016948</name>
</gene>
<accession>A0ABD2B4L9</accession>
<reference evidence="1 2" key="1">
    <citation type="journal article" date="2024" name="Ann. Entomol. Soc. Am.">
        <title>Genomic analyses of the southern and eastern yellowjacket wasps (Hymenoptera: Vespidae) reveal evolutionary signatures of social life.</title>
        <authorList>
            <person name="Catto M.A."/>
            <person name="Caine P.B."/>
            <person name="Orr S.E."/>
            <person name="Hunt B.G."/>
            <person name="Goodisman M.A.D."/>
        </authorList>
    </citation>
    <scope>NUCLEOTIDE SEQUENCE [LARGE SCALE GENOMIC DNA]</scope>
    <source>
        <strain evidence="1">232</strain>
        <tissue evidence="1">Head and thorax</tissue>
    </source>
</reference>
<name>A0ABD2B4L9_VESMC</name>
<evidence type="ECO:0000313" key="1">
    <source>
        <dbReference type="EMBL" id="KAL2727672.1"/>
    </source>
</evidence>
<comment type="caution">
    <text evidence="1">The sequence shown here is derived from an EMBL/GenBank/DDBJ whole genome shotgun (WGS) entry which is preliminary data.</text>
</comment>
<dbReference type="EMBL" id="JAYRBN010000100">
    <property type="protein sequence ID" value="KAL2727672.1"/>
    <property type="molecule type" value="Genomic_DNA"/>
</dbReference>
<organism evidence="1 2">
    <name type="scientific">Vespula maculifrons</name>
    <name type="common">Eastern yellow jacket</name>
    <name type="synonym">Wasp</name>
    <dbReference type="NCBI Taxonomy" id="7453"/>
    <lineage>
        <taxon>Eukaryota</taxon>
        <taxon>Metazoa</taxon>
        <taxon>Ecdysozoa</taxon>
        <taxon>Arthropoda</taxon>
        <taxon>Hexapoda</taxon>
        <taxon>Insecta</taxon>
        <taxon>Pterygota</taxon>
        <taxon>Neoptera</taxon>
        <taxon>Endopterygota</taxon>
        <taxon>Hymenoptera</taxon>
        <taxon>Apocrita</taxon>
        <taxon>Aculeata</taxon>
        <taxon>Vespoidea</taxon>
        <taxon>Vespidae</taxon>
        <taxon>Vespinae</taxon>
        <taxon>Vespula</taxon>
    </lineage>
</organism>
<proteinExistence type="predicted"/>
<dbReference type="Proteomes" id="UP001607303">
    <property type="component" value="Unassembled WGS sequence"/>
</dbReference>
<dbReference type="AlphaFoldDB" id="A0ABD2B4L9"/>
<protein>
    <submittedName>
        <fullName evidence="1">Uncharacterized protein</fullName>
    </submittedName>
</protein>
<sequence>MLDDNSEYTSSSKPRSRNCIHTYKMYRTMLTSHCEPDATSLQMVPRNWLFGFVLIVEISWSNEMSIIPNYITILDYTCIPIWYTIDEVTEERRKARENL</sequence>